<dbReference type="EMBL" id="CM001475">
    <property type="protein sequence ID" value="EIC30281.1"/>
    <property type="molecule type" value="Genomic_DNA"/>
</dbReference>
<evidence type="ECO:0000313" key="2">
    <source>
        <dbReference type="Proteomes" id="UP000005090"/>
    </source>
</evidence>
<sequence length="112" mass="12710">MPYISRNGAGEIIGLHHSPPEAEAEWLDGDDAQIQQFLLSCAPTEQTRRSLSDSDSDMIRVIEDLIELLIAKNVFTFTELPEAVQRKLGSRRRLREDLGMLANLVDKDDRIF</sequence>
<keyword evidence="2" id="KW-1185">Reference proteome</keyword>
<accession>H8GIU1</accession>
<dbReference type="eggNOG" id="ENOG5032ZRD">
    <property type="taxonomic scope" value="Bacteria"/>
</dbReference>
<dbReference type="AlphaFoldDB" id="H8GIU1"/>
<proteinExistence type="predicted"/>
<dbReference type="RefSeq" id="WP_005372845.1">
    <property type="nucleotide sequence ID" value="NZ_CM001475.1"/>
</dbReference>
<dbReference type="STRING" id="686340.Metal_2565"/>
<evidence type="ECO:0008006" key="3">
    <source>
        <dbReference type="Google" id="ProtNLM"/>
    </source>
</evidence>
<organism evidence="1 2">
    <name type="scientific">Methylomicrobium album BG8</name>
    <dbReference type="NCBI Taxonomy" id="686340"/>
    <lineage>
        <taxon>Bacteria</taxon>
        <taxon>Pseudomonadati</taxon>
        <taxon>Pseudomonadota</taxon>
        <taxon>Gammaproteobacteria</taxon>
        <taxon>Methylococcales</taxon>
        <taxon>Methylococcaceae</taxon>
        <taxon>Methylomicrobium</taxon>
    </lineage>
</organism>
<dbReference type="Proteomes" id="UP000005090">
    <property type="component" value="Chromosome"/>
</dbReference>
<evidence type="ECO:0000313" key="1">
    <source>
        <dbReference type="EMBL" id="EIC30281.1"/>
    </source>
</evidence>
<protein>
    <recommendedName>
        <fullName evidence="3">Tryptophan synthase subunit beta like protein</fullName>
    </recommendedName>
</protein>
<name>H8GIU1_METAL</name>
<gene>
    <name evidence="1" type="ORF">Metal_2565</name>
</gene>
<dbReference type="HOGENOM" id="CLU_166086_0_0_6"/>
<reference evidence="1 2" key="1">
    <citation type="journal article" date="2013" name="Genome Announc.">
        <title>Genome Sequence of the Obligate Gammaproteobacterial Methanotroph Methylomicrobium album Strain BG8.</title>
        <authorList>
            <person name="Kits K.D."/>
            <person name="Kalyuzhnaya M.G."/>
            <person name="Klotz M.G."/>
            <person name="Jetten M.S."/>
            <person name="Op den Camp H.J."/>
            <person name="Vuilleumier S."/>
            <person name="Bringel F."/>
            <person name="Dispirito A.A."/>
            <person name="Murrell J.C."/>
            <person name="Bruce D."/>
            <person name="Cheng J.F."/>
            <person name="Copeland A."/>
            <person name="Goodwin L."/>
            <person name="Hauser L."/>
            <person name="Lajus A."/>
            <person name="Land M.L."/>
            <person name="Lapidus A."/>
            <person name="Lucas S."/>
            <person name="Medigue C."/>
            <person name="Pitluck S."/>
            <person name="Woyke T."/>
            <person name="Zeytun A."/>
            <person name="Stein L.Y."/>
        </authorList>
    </citation>
    <scope>NUCLEOTIDE SEQUENCE [LARGE SCALE GENOMIC DNA]</scope>
    <source>
        <strain evidence="1 2">BG8</strain>
    </source>
</reference>